<proteinExistence type="predicted"/>
<dbReference type="Gene3D" id="3.30.110.90">
    <property type="entry name" value="Amidohydrolase"/>
    <property type="match status" value="1"/>
</dbReference>
<protein>
    <submittedName>
        <fullName evidence="3">Isoaspartyl dipeptidase</fullName>
    </submittedName>
</protein>
<dbReference type="PANTHER" id="PTHR43135">
    <property type="entry name" value="ALPHA-D-RIBOSE 1-METHYLPHOSPHONATE 5-TRIPHOSPHATE DIPHOSPHATASE"/>
    <property type="match status" value="1"/>
</dbReference>
<dbReference type="SUPFAM" id="SSF51556">
    <property type="entry name" value="Metallo-dependent hydrolases"/>
    <property type="match status" value="1"/>
</dbReference>
<dbReference type="Pfam" id="PF01979">
    <property type="entry name" value="Amidohydro_1"/>
    <property type="match status" value="1"/>
</dbReference>
<evidence type="ECO:0000313" key="3">
    <source>
        <dbReference type="EMBL" id="WCZ32389.1"/>
    </source>
</evidence>
<dbReference type="InterPro" id="IPR011059">
    <property type="entry name" value="Metal-dep_hydrolase_composite"/>
</dbReference>
<evidence type="ECO:0000313" key="4">
    <source>
        <dbReference type="Proteomes" id="UP001220064"/>
    </source>
</evidence>
<gene>
    <name evidence="3" type="ORF">CMASS_04705</name>
</gene>
<dbReference type="Proteomes" id="UP001220064">
    <property type="component" value="Chromosome"/>
</dbReference>
<sequence>MSTTHDTDTSIISHVRVFDGTSKTLSDPVDVHLAGGHIRRITPATAIAADKLHASGPQSTGHARPVSPTRPAQNDRVLIPGLIDSHVHVRTHKDLERLAHNGVTFCLDMAMWPAALMRELKETERVGLLSAGVPFIGPNGVHSKFVSPDYAVVTDPAQVPAGIERRLKEGSDYIKIVCEAPGDGGPSEEVVRAIVTHARERGVKTVAHAASSGAFELAARCGVDCLTHSPADFPVSVSRARELAERGVVTIPTVVTAKTTARIKKSDSFDTARKTARHLRMAGVPMFAGTDSVCVGPVPIIKHGRSLHDELELLVDAGLTPAETLIAATSAPARWFGLEDRGVIAEGARADLVLINGNPLTDISRTRNIDGVWLGGKRVR</sequence>
<evidence type="ECO:0000259" key="2">
    <source>
        <dbReference type="Pfam" id="PF01979"/>
    </source>
</evidence>
<dbReference type="Gene3D" id="2.30.40.10">
    <property type="entry name" value="Urease, subunit C, domain 1"/>
    <property type="match status" value="1"/>
</dbReference>
<dbReference type="InterPro" id="IPR051781">
    <property type="entry name" value="Metallo-dep_Hydrolase"/>
</dbReference>
<dbReference type="Gene3D" id="1.20.58.520">
    <property type="entry name" value="Amidohydrolase"/>
    <property type="match status" value="1"/>
</dbReference>
<reference evidence="3 4" key="1">
    <citation type="submission" date="2020-10" db="EMBL/GenBank/DDBJ databases">
        <title>Complete genome sequence of Corynebacterium massiliense DSM 45435, type strain of Corynebacterium massiliense.</title>
        <authorList>
            <person name="Busche T."/>
            <person name="Kalinowski J."/>
            <person name="Ruckert C."/>
        </authorList>
    </citation>
    <scope>NUCLEOTIDE SEQUENCE [LARGE SCALE GENOMIC DNA]</scope>
    <source>
        <strain evidence="3 4">DSM 45435</strain>
    </source>
</reference>
<name>A0ABY7U6Q6_9CORY</name>
<organism evidence="3 4">
    <name type="scientific">Corynebacterium massiliense DSM 45435</name>
    <dbReference type="NCBI Taxonomy" id="1121364"/>
    <lineage>
        <taxon>Bacteria</taxon>
        <taxon>Bacillati</taxon>
        <taxon>Actinomycetota</taxon>
        <taxon>Actinomycetes</taxon>
        <taxon>Mycobacteriales</taxon>
        <taxon>Corynebacteriaceae</taxon>
        <taxon>Corynebacterium</taxon>
    </lineage>
</organism>
<dbReference type="RefSeq" id="WP_022862415.1">
    <property type="nucleotide sequence ID" value="NZ_ATVG01000002.1"/>
</dbReference>
<feature type="region of interest" description="Disordered" evidence="1">
    <location>
        <begin position="54"/>
        <end position="73"/>
    </location>
</feature>
<dbReference type="InterPro" id="IPR006680">
    <property type="entry name" value="Amidohydro-rel"/>
</dbReference>
<dbReference type="InterPro" id="IPR032466">
    <property type="entry name" value="Metal_Hydrolase"/>
</dbReference>
<accession>A0ABY7U6Q6</accession>
<evidence type="ECO:0000256" key="1">
    <source>
        <dbReference type="SAM" id="MobiDB-lite"/>
    </source>
</evidence>
<dbReference type="SUPFAM" id="SSF51338">
    <property type="entry name" value="Composite domain of metallo-dependent hydrolases"/>
    <property type="match status" value="1"/>
</dbReference>
<keyword evidence="4" id="KW-1185">Reference proteome</keyword>
<dbReference type="PANTHER" id="PTHR43135:SF3">
    <property type="entry name" value="ALPHA-D-RIBOSE 1-METHYLPHOSPHONATE 5-TRIPHOSPHATE DIPHOSPHATASE"/>
    <property type="match status" value="1"/>
</dbReference>
<dbReference type="EMBL" id="CP063189">
    <property type="protein sequence ID" value="WCZ32389.1"/>
    <property type="molecule type" value="Genomic_DNA"/>
</dbReference>
<feature type="domain" description="Amidohydrolase-related" evidence="2">
    <location>
        <begin position="77"/>
        <end position="379"/>
    </location>
</feature>
<dbReference type="Gene3D" id="3.40.50.10910">
    <property type="entry name" value="Amidohydrolase"/>
    <property type="match status" value="1"/>
</dbReference>